<reference evidence="4" key="1">
    <citation type="submission" date="2023-06" db="EMBL/GenBank/DDBJ databases">
        <title>Black Yeasts Isolated from many extreme environments.</title>
        <authorList>
            <person name="Coleine C."/>
            <person name="Stajich J.E."/>
            <person name="Selbmann L."/>
        </authorList>
    </citation>
    <scope>NUCLEOTIDE SEQUENCE</scope>
    <source>
        <strain evidence="4">CCFEE 5200</strain>
    </source>
</reference>
<feature type="compositionally biased region" description="Polar residues" evidence="1">
    <location>
        <begin position="274"/>
        <end position="284"/>
    </location>
</feature>
<name>A0AAN6KEK9_9PEZI</name>
<keyword evidence="5" id="KW-1185">Reference proteome</keyword>
<protein>
    <recommendedName>
        <fullName evidence="6">Membrane anchor Opy2 N-terminal domain-containing protein</fullName>
    </recommendedName>
</protein>
<feature type="region of interest" description="Disordered" evidence="1">
    <location>
        <begin position="274"/>
        <end position="305"/>
    </location>
</feature>
<feature type="signal peptide" evidence="3">
    <location>
        <begin position="1"/>
        <end position="20"/>
    </location>
</feature>
<keyword evidence="2" id="KW-0472">Membrane</keyword>
<dbReference type="Proteomes" id="UP001175353">
    <property type="component" value="Unassembled WGS sequence"/>
</dbReference>
<evidence type="ECO:0000256" key="1">
    <source>
        <dbReference type="SAM" id="MobiDB-lite"/>
    </source>
</evidence>
<dbReference type="EMBL" id="JAUJLE010000129">
    <property type="protein sequence ID" value="KAK0978218.1"/>
    <property type="molecule type" value="Genomic_DNA"/>
</dbReference>
<evidence type="ECO:0000256" key="3">
    <source>
        <dbReference type="SAM" id="SignalP"/>
    </source>
</evidence>
<evidence type="ECO:0000313" key="5">
    <source>
        <dbReference type="Proteomes" id="UP001175353"/>
    </source>
</evidence>
<accession>A0AAN6KEK9</accession>
<feature type="chain" id="PRO_5042818400" description="Membrane anchor Opy2 N-terminal domain-containing protein" evidence="3">
    <location>
        <begin position="21"/>
        <end position="402"/>
    </location>
</feature>
<keyword evidence="2" id="KW-1133">Transmembrane helix</keyword>
<evidence type="ECO:0008006" key="6">
    <source>
        <dbReference type="Google" id="ProtNLM"/>
    </source>
</evidence>
<keyword evidence="3" id="KW-0732">Signal</keyword>
<organism evidence="4 5">
    <name type="scientific">Friedmanniomyces endolithicus</name>
    <dbReference type="NCBI Taxonomy" id="329885"/>
    <lineage>
        <taxon>Eukaryota</taxon>
        <taxon>Fungi</taxon>
        <taxon>Dikarya</taxon>
        <taxon>Ascomycota</taxon>
        <taxon>Pezizomycotina</taxon>
        <taxon>Dothideomycetes</taxon>
        <taxon>Dothideomycetidae</taxon>
        <taxon>Mycosphaerellales</taxon>
        <taxon>Teratosphaeriaceae</taxon>
        <taxon>Friedmanniomyces</taxon>
    </lineage>
</organism>
<feature type="region of interest" description="Disordered" evidence="1">
    <location>
        <begin position="175"/>
        <end position="204"/>
    </location>
</feature>
<feature type="transmembrane region" description="Helical" evidence="2">
    <location>
        <begin position="213"/>
        <end position="235"/>
    </location>
</feature>
<keyword evidence="2" id="KW-0812">Transmembrane</keyword>
<sequence>MASTLRLLVATLWPLRVVYGGALPSMDYSLFHRDTRGEQASPNFRRDCPVPCGYSKQLCCNANEVCYTDPSYEAQCSATASPSSPTTVSVQVTLTEEATVTETKSQQGSTILSVSTFETTQQTTLVSTWEATTSITQSPTTATLTAIATQTVATTKTAISTQTVPTTKTAVSTYLQPSSAAPPPTVSEAAARNGTSLTQTEQKRPDWPRWEKIVVGVFAGIGGILALALISWLVYTCFRCTRRRREDQRNQKDFNEMDVGGGGTFRQVNTATMQEDTDPNSQSLHRGASAGHYNPPRPRRVQLNDQGPNEYTIAEDFVDEAWPPSQDASEVSDHRGISPIYAYGPAAGRSDDQGRSRSAPLSPLERPYNRVPVPRTPARRSHPGLRYQAVPRPPTVEEYVEM</sequence>
<dbReference type="AlphaFoldDB" id="A0AAN6KEK9"/>
<gene>
    <name evidence="4" type="ORF">LTR91_013023</name>
</gene>
<feature type="region of interest" description="Disordered" evidence="1">
    <location>
        <begin position="321"/>
        <end position="402"/>
    </location>
</feature>
<evidence type="ECO:0000256" key="2">
    <source>
        <dbReference type="SAM" id="Phobius"/>
    </source>
</evidence>
<evidence type="ECO:0000313" key="4">
    <source>
        <dbReference type="EMBL" id="KAK0978218.1"/>
    </source>
</evidence>
<proteinExistence type="predicted"/>
<comment type="caution">
    <text evidence="4">The sequence shown here is derived from an EMBL/GenBank/DDBJ whole genome shotgun (WGS) entry which is preliminary data.</text>
</comment>